<sequence length="130" mass="14715">LMSPVIRCLLIGPGVTIILKNELLVPTADKGALVLIDKKFQLLGSLKNNFLELHSSHFEAMNPQSACYQSSPDTINWHVRLGHPSQRYQRLMVPNSEIIDCRMCKTRKLKSLPFASKFKTVKELLESKLP</sequence>
<accession>A0A0L6U7C5</accession>
<organism evidence="1 2">
    <name type="scientific">Puccinia sorghi</name>
    <dbReference type="NCBI Taxonomy" id="27349"/>
    <lineage>
        <taxon>Eukaryota</taxon>
        <taxon>Fungi</taxon>
        <taxon>Dikarya</taxon>
        <taxon>Basidiomycota</taxon>
        <taxon>Pucciniomycotina</taxon>
        <taxon>Pucciniomycetes</taxon>
        <taxon>Pucciniales</taxon>
        <taxon>Pucciniaceae</taxon>
        <taxon>Puccinia</taxon>
    </lineage>
</organism>
<dbReference type="Proteomes" id="UP000037035">
    <property type="component" value="Unassembled WGS sequence"/>
</dbReference>
<evidence type="ECO:0000313" key="2">
    <source>
        <dbReference type="Proteomes" id="UP000037035"/>
    </source>
</evidence>
<keyword evidence="2" id="KW-1185">Reference proteome</keyword>
<gene>
    <name evidence="1" type="ORF">VP01_9352g1</name>
</gene>
<proteinExistence type="predicted"/>
<dbReference type="AlphaFoldDB" id="A0A0L6U7C5"/>
<evidence type="ECO:0000313" key="1">
    <source>
        <dbReference type="EMBL" id="KNZ44257.1"/>
    </source>
</evidence>
<comment type="caution">
    <text evidence="1">The sequence shown here is derived from an EMBL/GenBank/DDBJ whole genome shotgun (WGS) entry which is preliminary data.</text>
</comment>
<feature type="non-terminal residue" evidence="1">
    <location>
        <position position="1"/>
    </location>
</feature>
<dbReference type="VEuPathDB" id="FungiDB:VP01_9352g1"/>
<evidence type="ECO:0008006" key="3">
    <source>
        <dbReference type="Google" id="ProtNLM"/>
    </source>
</evidence>
<name>A0A0L6U7C5_9BASI</name>
<dbReference type="EMBL" id="LAVV01014996">
    <property type="protein sequence ID" value="KNZ44257.1"/>
    <property type="molecule type" value="Genomic_DNA"/>
</dbReference>
<reference evidence="1 2" key="1">
    <citation type="submission" date="2015-08" db="EMBL/GenBank/DDBJ databases">
        <title>Next Generation Sequencing and Analysis of the Genome of Puccinia sorghi L Schw, the Causal Agent of Maize Common Rust.</title>
        <authorList>
            <person name="Rochi L."/>
            <person name="Burguener G."/>
            <person name="Darino M."/>
            <person name="Turjanski A."/>
            <person name="Kreff E."/>
            <person name="Dieguez M.J."/>
            <person name="Sacco F."/>
        </authorList>
    </citation>
    <scope>NUCLEOTIDE SEQUENCE [LARGE SCALE GENOMIC DNA]</scope>
    <source>
        <strain evidence="1 2">RO10H11247</strain>
    </source>
</reference>
<protein>
    <recommendedName>
        <fullName evidence="3">GAG-pre-integrase domain-containing protein</fullName>
    </recommendedName>
</protein>